<dbReference type="AlphaFoldDB" id="A0AAE0QQR6"/>
<evidence type="ECO:0000313" key="1">
    <source>
        <dbReference type="EMBL" id="KAK3529261.1"/>
    </source>
</evidence>
<keyword evidence="2" id="KW-1185">Reference proteome</keyword>
<accession>A0AAE0QQR6</accession>
<evidence type="ECO:0008006" key="3">
    <source>
        <dbReference type="Google" id="ProtNLM"/>
    </source>
</evidence>
<dbReference type="GO" id="GO:0015629">
    <property type="term" value="C:actin cytoskeleton"/>
    <property type="evidence" value="ECO:0007669"/>
    <property type="project" value="TreeGrafter"/>
</dbReference>
<protein>
    <recommendedName>
        <fullName evidence="3">Actin-binding LIM protein 2</fullName>
    </recommendedName>
</protein>
<dbReference type="PANTHER" id="PTHR24213:SF6">
    <property type="entry name" value="ACTIN-BINDING LIM PROTEIN 2"/>
    <property type="match status" value="1"/>
</dbReference>
<evidence type="ECO:0000313" key="2">
    <source>
        <dbReference type="Proteomes" id="UP001274896"/>
    </source>
</evidence>
<proteinExistence type="predicted"/>
<comment type="caution">
    <text evidence="1">The sequence shown here is derived from an EMBL/GenBank/DDBJ whole genome shotgun (WGS) entry which is preliminary data.</text>
</comment>
<dbReference type="PANTHER" id="PTHR24213">
    <property type="entry name" value="ACTIN-BINDING LIM PROTEIN"/>
    <property type="match status" value="1"/>
</dbReference>
<dbReference type="GO" id="GO:0051015">
    <property type="term" value="F:actin filament binding"/>
    <property type="evidence" value="ECO:0007669"/>
    <property type="project" value="TreeGrafter"/>
</dbReference>
<dbReference type="InterPro" id="IPR051618">
    <property type="entry name" value="Actin-binding_LIM"/>
</dbReference>
<dbReference type="GO" id="GO:0030032">
    <property type="term" value="P:lamellipodium assembly"/>
    <property type="evidence" value="ECO:0007669"/>
    <property type="project" value="TreeGrafter"/>
</dbReference>
<dbReference type="SUPFAM" id="SSF57716">
    <property type="entry name" value="Glucocorticoid receptor-like (DNA-binding domain)"/>
    <property type="match status" value="1"/>
</dbReference>
<reference evidence="1" key="1">
    <citation type="submission" date="2023-06" db="EMBL/GenBank/DDBJ databases">
        <title>Male Hemibagrus guttatus genome.</title>
        <authorList>
            <person name="Bian C."/>
        </authorList>
    </citation>
    <scope>NUCLEOTIDE SEQUENCE</scope>
    <source>
        <strain evidence="1">Male_cb2023</strain>
        <tissue evidence="1">Muscle</tissue>
    </source>
</reference>
<dbReference type="Gene3D" id="2.10.110.10">
    <property type="entry name" value="Cysteine Rich Protein"/>
    <property type="match status" value="1"/>
</dbReference>
<dbReference type="Proteomes" id="UP001274896">
    <property type="component" value="Unassembled WGS sequence"/>
</dbReference>
<organism evidence="1 2">
    <name type="scientific">Hemibagrus guttatus</name>
    <dbReference type="NCBI Taxonomy" id="175788"/>
    <lineage>
        <taxon>Eukaryota</taxon>
        <taxon>Metazoa</taxon>
        <taxon>Chordata</taxon>
        <taxon>Craniata</taxon>
        <taxon>Vertebrata</taxon>
        <taxon>Euteleostomi</taxon>
        <taxon>Actinopterygii</taxon>
        <taxon>Neopterygii</taxon>
        <taxon>Teleostei</taxon>
        <taxon>Ostariophysi</taxon>
        <taxon>Siluriformes</taxon>
        <taxon>Bagridae</taxon>
        <taxon>Hemibagrus</taxon>
    </lineage>
</organism>
<dbReference type="EMBL" id="JAUCMX010000012">
    <property type="protein sequence ID" value="KAK3529261.1"/>
    <property type="molecule type" value="Genomic_DNA"/>
</dbReference>
<gene>
    <name evidence="1" type="ORF">QTP70_022994</name>
</gene>
<name>A0AAE0QQR6_9TELE</name>
<sequence>MPGRVPQAKTRPPGARLRAPTLGLAPGWGPAFQQQAASGVLEQQQSRPQAQSGPILCQNCGQACKGEVLRVQNRHFHIKCFVCKGNGSRKEAYSRASPGHTCFCGVCEDMRRVVMSQFVHP</sequence>